<gene>
    <name evidence="2" type="ORF">IHE55_01320</name>
</gene>
<dbReference type="InterPro" id="IPR044855">
    <property type="entry name" value="CoA-Trfase_III_dom3_sf"/>
</dbReference>
<dbReference type="InterPro" id="IPR050483">
    <property type="entry name" value="CoA-transferase_III_domain"/>
</dbReference>
<dbReference type="PANTHER" id="PTHR48207:SF3">
    <property type="entry name" value="SUCCINATE--HYDROXYMETHYLGLUTARATE COA-TRANSFERASE"/>
    <property type="match status" value="1"/>
</dbReference>
<dbReference type="Gene3D" id="3.40.50.10540">
    <property type="entry name" value="Crotonobetainyl-coa:carnitine coa-transferase, domain 1"/>
    <property type="match status" value="1"/>
</dbReference>
<accession>A0ABS0NEE8</accession>
<dbReference type="SUPFAM" id="SSF89796">
    <property type="entry name" value="CoA-transferase family III (CaiB/BaiF)"/>
    <property type="match status" value="1"/>
</dbReference>
<evidence type="ECO:0000313" key="2">
    <source>
        <dbReference type="EMBL" id="MBH5333514.1"/>
    </source>
</evidence>
<dbReference type="GO" id="GO:0016740">
    <property type="term" value="F:transferase activity"/>
    <property type="evidence" value="ECO:0007669"/>
    <property type="project" value="UniProtKB-KW"/>
</dbReference>
<dbReference type="EMBL" id="JACYXC010000001">
    <property type="protein sequence ID" value="MBH5333514.1"/>
    <property type="molecule type" value="Genomic_DNA"/>
</dbReference>
<dbReference type="InterPro" id="IPR003673">
    <property type="entry name" value="CoA-Trfase_fam_III"/>
</dbReference>
<dbReference type="InterPro" id="IPR023606">
    <property type="entry name" value="CoA-Trfase_III_dom_1_sf"/>
</dbReference>
<keyword evidence="1 2" id="KW-0808">Transferase</keyword>
<dbReference type="Pfam" id="PF02515">
    <property type="entry name" value="CoA_transf_3"/>
    <property type="match status" value="1"/>
</dbReference>
<dbReference type="Proteomes" id="UP000807371">
    <property type="component" value="Unassembled WGS sequence"/>
</dbReference>
<proteinExistence type="predicted"/>
<dbReference type="RefSeq" id="WP_197991708.1">
    <property type="nucleotide sequence ID" value="NZ_JACYXC010000001.1"/>
</dbReference>
<dbReference type="PANTHER" id="PTHR48207">
    <property type="entry name" value="SUCCINATE--HYDROXYMETHYLGLUTARATE COA-TRANSFERASE"/>
    <property type="match status" value="1"/>
</dbReference>
<keyword evidence="3" id="KW-1185">Reference proteome</keyword>
<evidence type="ECO:0000256" key="1">
    <source>
        <dbReference type="ARBA" id="ARBA00022679"/>
    </source>
</evidence>
<name>A0ABS0NEE8_9ACTN</name>
<comment type="caution">
    <text evidence="2">The sequence shown here is derived from an EMBL/GenBank/DDBJ whole genome shotgun (WGS) entry which is preliminary data.</text>
</comment>
<protein>
    <submittedName>
        <fullName evidence="2">CoA transferase</fullName>
    </submittedName>
</protein>
<organism evidence="2 3">
    <name type="scientific">Streptomyces pactum</name>
    <dbReference type="NCBI Taxonomy" id="68249"/>
    <lineage>
        <taxon>Bacteria</taxon>
        <taxon>Bacillati</taxon>
        <taxon>Actinomycetota</taxon>
        <taxon>Actinomycetes</taxon>
        <taxon>Kitasatosporales</taxon>
        <taxon>Streptomycetaceae</taxon>
        <taxon>Streptomyces</taxon>
    </lineage>
</organism>
<evidence type="ECO:0000313" key="3">
    <source>
        <dbReference type="Proteomes" id="UP000807371"/>
    </source>
</evidence>
<reference evidence="2 3" key="1">
    <citation type="submission" date="2020-09" db="EMBL/GenBank/DDBJ databases">
        <title>Biosynthesis of the nuclear factor of activated T cells inhibitor NFAT-133 and its congeners in Streptomyces pactum.</title>
        <authorList>
            <person name="Zhou W."/>
            <person name="Posri P."/>
            <person name="Abugrain M.E."/>
            <person name="Weisberg A.J."/>
            <person name="Chang J.H."/>
            <person name="Mahmud T."/>
        </authorList>
    </citation>
    <scope>NUCLEOTIDE SEQUENCE [LARGE SCALE GENOMIC DNA]</scope>
    <source>
        <strain evidence="2 3">ATCC 27456</strain>
    </source>
</reference>
<sequence>MAGITVVALEQAVAAPYATRQLADLGARVIKVERPGRGDFARDYDRTVKGMSAYFVWVNRGKESVVLDLRQEADRALLDAMISRADVFVQNLRPGACDRLGLAAGTLRARHPRLITCEITGYGGTGPYRDKKAYDLLVQCETGLVSITGGPEVPARAGISIADIAGGMYAYSGILTALYERTRTGRGTSLSVSLLDALGEWMGHPYYAQAFGGTPVRRSGARHPSISPYGAYRCGDGAQIFLSVQNDREWVALCERVLRRPELVRDPRFADNPLRHAHDEELTGQLEGCFAGHTADGLLALLDGAGIAAARLRTVAEFAGHPQLAARDRWQDFDSPVGPLRGLLPPVEVAGRRAPMRPVPSLGEHTEAVRAEFAGPGSGPADRAPSPA</sequence>
<dbReference type="Gene3D" id="3.30.1540.10">
    <property type="entry name" value="formyl-coa transferase, domain 3"/>
    <property type="match status" value="1"/>
</dbReference>